<dbReference type="Proteomes" id="UP001202248">
    <property type="component" value="Unassembled WGS sequence"/>
</dbReference>
<dbReference type="InterPro" id="IPR018060">
    <property type="entry name" value="HTH_AraC"/>
</dbReference>
<protein>
    <submittedName>
        <fullName evidence="4">AraC family transcriptional regulator</fullName>
    </submittedName>
</protein>
<reference evidence="4 5" key="1">
    <citation type="submission" date="2022-02" db="EMBL/GenBank/DDBJ databases">
        <authorList>
            <person name="Min J."/>
        </authorList>
    </citation>
    <scope>NUCLEOTIDE SEQUENCE [LARGE SCALE GENOMIC DNA]</scope>
    <source>
        <strain evidence="4 5">GR10-1</strain>
    </source>
</reference>
<evidence type="ECO:0000313" key="5">
    <source>
        <dbReference type="Proteomes" id="UP001202248"/>
    </source>
</evidence>
<dbReference type="PANTHER" id="PTHR47893:SF1">
    <property type="entry name" value="REGULATORY PROTEIN PCHR"/>
    <property type="match status" value="1"/>
</dbReference>
<dbReference type="RefSeq" id="WP_240831554.1">
    <property type="nucleotide sequence ID" value="NZ_JAKWBL010000004.1"/>
</dbReference>
<dbReference type="InterPro" id="IPR009057">
    <property type="entry name" value="Homeodomain-like_sf"/>
</dbReference>
<accession>A0ABS9SMX7</accession>
<dbReference type="Gene3D" id="1.10.10.60">
    <property type="entry name" value="Homeodomain-like"/>
    <property type="match status" value="2"/>
</dbReference>
<evidence type="ECO:0000313" key="4">
    <source>
        <dbReference type="EMBL" id="MCH5599509.1"/>
    </source>
</evidence>
<dbReference type="SMART" id="SM00342">
    <property type="entry name" value="HTH_ARAC"/>
    <property type="match status" value="1"/>
</dbReference>
<sequence length="263" mass="30338">MFKRGGFVARSKEALLEFSLQMDQPVSYQALPFDHQTVKTCQFNLFYLPYMESRASFEAGQLTTTLDIHCCPDYLERLTDYFPDILVPFLDKITAGTATSIFQAPLYATGFMLYAARNVISLLRTSPVNDYLLELNVRTLLSYALTCKYELNPKTRKISLEQISHIYSIRNRLDTDFSGVPNLAKLAQEAYMSLPAFKAIFKKEFQVSPYHYWLTNRMNEAYHRITHTQHSVSQIAFDLAFPSVSNFSKAFKQYFGFPPTDLR</sequence>
<organism evidence="4 5">
    <name type="scientific">Niabella ginsengisoli</name>
    <dbReference type="NCBI Taxonomy" id="522298"/>
    <lineage>
        <taxon>Bacteria</taxon>
        <taxon>Pseudomonadati</taxon>
        <taxon>Bacteroidota</taxon>
        <taxon>Chitinophagia</taxon>
        <taxon>Chitinophagales</taxon>
        <taxon>Chitinophagaceae</taxon>
        <taxon>Niabella</taxon>
    </lineage>
</organism>
<name>A0ABS9SMX7_9BACT</name>
<keyword evidence="1" id="KW-0805">Transcription regulation</keyword>
<dbReference type="SUPFAM" id="SSF46689">
    <property type="entry name" value="Homeodomain-like"/>
    <property type="match status" value="1"/>
</dbReference>
<comment type="caution">
    <text evidence="4">The sequence shown here is derived from an EMBL/GenBank/DDBJ whole genome shotgun (WGS) entry which is preliminary data.</text>
</comment>
<evidence type="ECO:0000256" key="2">
    <source>
        <dbReference type="ARBA" id="ARBA00023163"/>
    </source>
</evidence>
<feature type="domain" description="HTH araC/xylS-type" evidence="3">
    <location>
        <begin position="167"/>
        <end position="263"/>
    </location>
</feature>
<dbReference type="Pfam" id="PF12833">
    <property type="entry name" value="HTH_18"/>
    <property type="match status" value="1"/>
</dbReference>
<evidence type="ECO:0000259" key="3">
    <source>
        <dbReference type="PROSITE" id="PS01124"/>
    </source>
</evidence>
<evidence type="ECO:0000256" key="1">
    <source>
        <dbReference type="ARBA" id="ARBA00023015"/>
    </source>
</evidence>
<gene>
    <name evidence="4" type="ORF">MKP09_17160</name>
</gene>
<keyword evidence="2" id="KW-0804">Transcription</keyword>
<keyword evidence="5" id="KW-1185">Reference proteome</keyword>
<dbReference type="EMBL" id="JAKWBL010000004">
    <property type="protein sequence ID" value="MCH5599509.1"/>
    <property type="molecule type" value="Genomic_DNA"/>
</dbReference>
<dbReference type="InterPro" id="IPR053142">
    <property type="entry name" value="PchR_regulatory_protein"/>
</dbReference>
<dbReference type="PROSITE" id="PS01124">
    <property type="entry name" value="HTH_ARAC_FAMILY_2"/>
    <property type="match status" value="1"/>
</dbReference>
<proteinExistence type="predicted"/>
<dbReference type="PANTHER" id="PTHR47893">
    <property type="entry name" value="REGULATORY PROTEIN PCHR"/>
    <property type="match status" value="1"/>
</dbReference>